<dbReference type="InterPro" id="IPR000652">
    <property type="entry name" value="Triosephosphate_isomerase"/>
</dbReference>
<sequence length="251" mass="27421">MRVPFVAANWKMNKTLPEALDFIEQIRGKLPAENNVESLICAQSLFLSQMMTAADAEPVKIGAENVFWEDAGAFTGETSPKAVASLGVNYVLIGHSERRNYFRETDEMVNNKVRAVLRNGMKPIICVDETMGQRESNEKVHWVVSQVIEALKGVKAEDAAKITIAYEPSWAIGTAAASAQQAEDGCYLIRQTIADVYNDACAEQVRILYGGSVKPSNQAALMAMPSIDGVLVGDASLDPETFLELVNYDAK</sequence>
<dbReference type="PANTHER" id="PTHR21139:SF42">
    <property type="entry name" value="TRIOSEPHOSPHATE ISOMERASE"/>
    <property type="match status" value="1"/>
</dbReference>
<evidence type="ECO:0000256" key="6">
    <source>
        <dbReference type="ARBA" id="ARBA00022490"/>
    </source>
</evidence>
<dbReference type="PROSITE" id="PS51440">
    <property type="entry name" value="TIM_2"/>
    <property type="match status" value="1"/>
</dbReference>
<dbReference type="HAMAP" id="MF_00147_B">
    <property type="entry name" value="TIM_B"/>
    <property type="match status" value="1"/>
</dbReference>
<evidence type="ECO:0000313" key="12">
    <source>
        <dbReference type="Proteomes" id="UP000292886"/>
    </source>
</evidence>
<dbReference type="GO" id="GO:0004807">
    <property type="term" value="F:triose-phosphate isomerase activity"/>
    <property type="evidence" value="ECO:0007669"/>
    <property type="project" value="UniProtKB-UniRule"/>
</dbReference>
<evidence type="ECO:0000256" key="5">
    <source>
        <dbReference type="ARBA" id="ARBA00022432"/>
    </source>
</evidence>
<feature type="active site" description="Electrophile" evidence="9">
    <location>
        <position position="95"/>
    </location>
</feature>
<dbReference type="SUPFAM" id="SSF51351">
    <property type="entry name" value="Triosephosphate isomerase (TIM)"/>
    <property type="match status" value="1"/>
</dbReference>
<feature type="binding site" evidence="9">
    <location>
        <begin position="9"/>
        <end position="11"/>
    </location>
    <ligand>
        <name>substrate</name>
    </ligand>
</feature>
<keyword evidence="12" id="KW-1185">Reference proteome</keyword>
<dbReference type="UniPathway" id="UPA00138"/>
<dbReference type="CDD" id="cd00311">
    <property type="entry name" value="TIM"/>
    <property type="match status" value="1"/>
</dbReference>
<keyword evidence="7 9" id="KW-0324">Glycolysis</keyword>
<dbReference type="GO" id="GO:0006094">
    <property type="term" value="P:gluconeogenesis"/>
    <property type="evidence" value="ECO:0007669"/>
    <property type="project" value="UniProtKB-UniRule"/>
</dbReference>
<evidence type="ECO:0000256" key="4">
    <source>
        <dbReference type="ARBA" id="ARBA00019397"/>
    </source>
</evidence>
<dbReference type="GO" id="GO:0006096">
    <property type="term" value="P:glycolytic process"/>
    <property type="evidence" value="ECO:0007669"/>
    <property type="project" value="UniProtKB-UniRule"/>
</dbReference>
<dbReference type="GO" id="GO:0019563">
    <property type="term" value="P:glycerol catabolic process"/>
    <property type="evidence" value="ECO:0007669"/>
    <property type="project" value="TreeGrafter"/>
</dbReference>
<feature type="binding site" evidence="9">
    <location>
        <position position="173"/>
    </location>
    <ligand>
        <name>substrate</name>
    </ligand>
</feature>
<evidence type="ECO:0000256" key="10">
    <source>
        <dbReference type="RuleBase" id="RU363013"/>
    </source>
</evidence>
<keyword evidence="8 9" id="KW-0413">Isomerase</keyword>
<evidence type="ECO:0000256" key="2">
    <source>
        <dbReference type="ARBA" id="ARBA00007422"/>
    </source>
</evidence>
<feature type="binding site" evidence="9">
    <location>
        <position position="212"/>
    </location>
    <ligand>
        <name>substrate</name>
    </ligand>
</feature>
<dbReference type="Gene3D" id="3.20.20.70">
    <property type="entry name" value="Aldolase class I"/>
    <property type="match status" value="1"/>
</dbReference>
<dbReference type="PANTHER" id="PTHR21139">
    <property type="entry name" value="TRIOSEPHOSPHATE ISOMERASE"/>
    <property type="match status" value="1"/>
</dbReference>
<dbReference type="GO" id="GO:0046166">
    <property type="term" value="P:glyceraldehyde-3-phosphate biosynthetic process"/>
    <property type="evidence" value="ECO:0007669"/>
    <property type="project" value="TreeGrafter"/>
</dbReference>
<dbReference type="EMBL" id="CP037940">
    <property type="protein sequence ID" value="QBO36635.1"/>
    <property type="molecule type" value="Genomic_DNA"/>
</dbReference>
<dbReference type="Pfam" id="PF00121">
    <property type="entry name" value="TIM"/>
    <property type="match status" value="1"/>
</dbReference>
<comment type="caution">
    <text evidence="9">Lacks conserved residue(s) required for the propagation of feature annotation.</text>
</comment>
<evidence type="ECO:0000256" key="9">
    <source>
        <dbReference type="HAMAP-Rule" id="MF_00147"/>
    </source>
</evidence>
<comment type="pathway">
    <text evidence="1 9 10">Carbohydrate degradation; glycolysis; D-glyceraldehyde 3-phosphate from glycerone phosphate: step 1/1.</text>
</comment>
<dbReference type="Proteomes" id="UP000292886">
    <property type="component" value="Chromosome"/>
</dbReference>
<dbReference type="InterPro" id="IPR035990">
    <property type="entry name" value="TIM_sf"/>
</dbReference>
<gene>
    <name evidence="9" type="primary">tpiA</name>
    <name evidence="11" type="ORF">EQG49_09215</name>
</gene>
<reference evidence="12" key="1">
    <citation type="submission" date="2019-03" db="EMBL/GenBank/DDBJ databases">
        <title>Weissella sp. 26KH-42 Genome sequencing.</title>
        <authorList>
            <person name="Heo J."/>
            <person name="Kim S.-J."/>
            <person name="Kim J.-S."/>
            <person name="Hong S.-B."/>
            <person name="Kwon S.-W."/>
        </authorList>
    </citation>
    <scope>NUCLEOTIDE SEQUENCE [LARGE SCALE GENOMIC DNA]</scope>
    <source>
        <strain evidence="12">26KH-42</strain>
    </source>
</reference>
<evidence type="ECO:0000256" key="8">
    <source>
        <dbReference type="ARBA" id="ARBA00023235"/>
    </source>
</evidence>
<dbReference type="OrthoDB" id="9809429at2"/>
<evidence type="ECO:0000256" key="7">
    <source>
        <dbReference type="ARBA" id="ARBA00023152"/>
    </source>
</evidence>
<dbReference type="KEGG" id="wei:EQG49_09215"/>
<dbReference type="EC" id="5.3.1.1" evidence="3 9"/>
<comment type="function">
    <text evidence="9">Involved in the gluconeogenesis. Catalyzes stereospecifically the conversion of dihydroxyacetone phosphate (DHAP) to D-glyceraldehyde-3-phosphate (G3P).</text>
</comment>
<organism evidence="11 12">
    <name type="scientific">Periweissella cryptocerci</name>
    <dbReference type="NCBI Taxonomy" id="2506420"/>
    <lineage>
        <taxon>Bacteria</taxon>
        <taxon>Bacillati</taxon>
        <taxon>Bacillota</taxon>
        <taxon>Bacilli</taxon>
        <taxon>Lactobacillales</taxon>
        <taxon>Lactobacillaceae</taxon>
        <taxon>Periweissella</taxon>
    </lineage>
</organism>
<dbReference type="RefSeq" id="WP_133363712.1">
    <property type="nucleotide sequence ID" value="NZ_CP037940.1"/>
</dbReference>
<comment type="pathway">
    <text evidence="9 10">Carbohydrate biosynthesis; gluconeogenesis.</text>
</comment>
<evidence type="ECO:0000256" key="3">
    <source>
        <dbReference type="ARBA" id="ARBA00011940"/>
    </source>
</evidence>
<dbReference type="InterPro" id="IPR022896">
    <property type="entry name" value="TrioseP_Isoase_bac/euk"/>
</dbReference>
<dbReference type="NCBIfam" id="TIGR00419">
    <property type="entry name" value="tim"/>
    <property type="match status" value="1"/>
</dbReference>
<proteinExistence type="inferred from homology"/>
<dbReference type="GO" id="GO:0005829">
    <property type="term" value="C:cytosol"/>
    <property type="evidence" value="ECO:0007669"/>
    <property type="project" value="TreeGrafter"/>
</dbReference>
<evidence type="ECO:0000256" key="1">
    <source>
        <dbReference type="ARBA" id="ARBA00004680"/>
    </source>
</evidence>
<protein>
    <recommendedName>
        <fullName evidence="4 9">Triosephosphate isomerase</fullName>
        <shortName evidence="9">TIM</shortName>
        <shortName evidence="9">TPI</shortName>
        <ecNumber evidence="3 9">5.3.1.1</ecNumber>
    </recommendedName>
    <alternativeName>
        <fullName evidence="9">Triose-phosphate isomerase</fullName>
    </alternativeName>
</protein>
<name>A0A4V1AIT6_9LACO</name>
<keyword evidence="5 9" id="KW-0312">Gluconeogenesis</keyword>
<keyword evidence="6 9" id="KW-0963">Cytoplasm</keyword>
<feature type="active site" description="Proton acceptor" evidence="9">
    <location>
        <position position="167"/>
    </location>
</feature>
<comment type="subunit">
    <text evidence="9 10">Homodimer.</text>
</comment>
<accession>A0A4V1AIT6</accession>
<dbReference type="AlphaFoldDB" id="A0A4V1AIT6"/>
<dbReference type="UniPathway" id="UPA00109">
    <property type="reaction ID" value="UER00189"/>
</dbReference>
<dbReference type="InterPro" id="IPR013785">
    <property type="entry name" value="Aldolase_TIM"/>
</dbReference>
<evidence type="ECO:0000313" key="11">
    <source>
        <dbReference type="EMBL" id="QBO36635.1"/>
    </source>
</evidence>
<comment type="similarity">
    <text evidence="2 9 10">Belongs to the triosephosphate isomerase family.</text>
</comment>
<dbReference type="FunFam" id="3.20.20.70:FF:000016">
    <property type="entry name" value="Triosephosphate isomerase"/>
    <property type="match status" value="1"/>
</dbReference>
<comment type="catalytic activity">
    <reaction evidence="9 10">
        <text>D-glyceraldehyde 3-phosphate = dihydroxyacetone phosphate</text>
        <dbReference type="Rhea" id="RHEA:18585"/>
        <dbReference type="ChEBI" id="CHEBI:57642"/>
        <dbReference type="ChEBI" id="CHEBI:59776"/>
        <dbReference type="EC" id="5.3.1.1"/>
    </reaction>
</comment>
<comment type="subcellular location">
    <subcellularLocation>
        <location evidence="9 10">Cytoplasm</location>
    </subcellularLocation>
</comment>